<feature type="region of interest" description="Disordered" evidence="1">
    <location>
        <begin position="1"/>
        <end position="41"/>
    </location>
</feature>
<dbReference type="EMBL" id="KV784355">
    <property type="protein sequence ID" value="OEU20288.1"/>
    <property type="molecule type" value="Genomic_DNA"/>
</dbReference>
<evidence type="ECO:0000313" key="2">
    <source>
        <dbReference type="EMBL" id="OEU20288.1"/>
    </source>
</evidence>
<dbReference type="Proteomes" id="UP000095751">
    <property type="component" value="Unassembled WGS sequence"/>
</dbReference>
<dbReference type="InParanoid" id="A0A1E7FQ60"/>
<organism evidence="2 3">
    <name type="scientific">Fragilariopsis cylindrus CCMP1102</name>
    <dbReference type="NCBI Taxonomy" id="635003"/>
    <lineage>
        <taxon>Eukaryota</taxon>
        <taxon>Sar</taxon>
        <taxon>Stramenopiles</taxon>
        <taxon>Ochrophyta</taxon>
        <taxon>Bacillariophyta</taxon>
        <taxon>Bacillariophyceae</taxon>
        <taxon>Bacillariophycidae</taxon>
        <taxon>Bacillariales</taxon>
        <taxon>Bacillariaceae</taxon>
        <taxon>Fragilariopsis</taxon>
    </lineage>
</organism>
<gene>
    <name evidence="2" type="ORF">FRACYDRAFT_236363</name>
</gene>
<accession>A0A1E7FQ60</accession>
<evidence type="ECO:0000256" key="1">
    <source>
        <dbReference type="SAM" id="MobiDB-lite"/>
    </source>
</evidence>
<feature type="compositionally biased region" description="Low complexity" evidence="1">
    <location>
        <begin position="24"/>
        <end position="40"/>
    </location>
</feature>
<dbReference type="KEGG" id="fcy:FRACYDRAFT_236363"/>
<proteinExistence type="predicted"/>
<feature type="region of interest" description="Disordered" evidence="1">
    <location>
        <begin position="277"/>
        <end position="340"/>
    </location>
</feature>
<protein>
    <submittedName>
        <fullName evidence="2">Uncharacterized protein</fullName>
    </submittedName>
</protein>
<name>A0A1E7FQ60_9STRA</name>
<sequence>MSAPFKKRRIDDGDDGGRTKSKSKSNYNKHNNKHSNTNDSVKITATVRDHNKNDAAASTRSACFPSNEKILPQPHKHYGDDDKGRIISNNNDIPNSSVATTASAKNYAVDYNHNHPYMSLYSMSMPTNDDDEIVGKTKTSIQEEKLAIDYNHTNNNEDGMKKKKKRRSNGSVYLEVFRRQVVGPETKVGNGKCSININTYNDTDKEEVYNNEKKDNLQAETMIDDFYYDYNTNDIVLMKRKKNYCHSDEGCKSGTVCDDEEEEEHIIESALAATTSISNSPAIPLHQETNDNDEDGMKKKKSSTNGFHKNSQVSNGNISSIDTGNDNDKEEVHNNKKKDHLQAEMMIDDFYYDNETNDIVLVKRNKTYCRSDEGYKINDWIIINSNDNE</sequence>
<keyword evidence="3" id="KW-1185">Reference proteome</keyword>
<reference evidence="2 3" key="1">
    <citation type="submission" date="2016-09" db="EMBL/GenBank/DDBJ databases">
        <title>Extensive genetic diversity and differential bi-allelic expression allows diatom success in the polar Southern Ocean.</title>
        <authorList>
            <consortium name="DOE Joint Genome Institute"/>
            <person name="Mock T."/>
            <person name="Otillar R.P."/>
            <person name="Strauss J."/>
            <person name="Dupont C."/>
            <person name="Frickenhaus S."/>
            <person name="Maumus F."/>
            <person name="Mcmullan M."/>
            <person name="Sanges R."/>
            <person name="Schmutz J."/>
            <person name="Toseland A."/>
            <person name="Valas R."/>
            <person name="Veluchamy A."/>
            <person name="Ward B.J."/>
            <person name="Allen A."/>
            <person name="Barry K."/>
            <person name="Falciatore A."/>
            <person name="Ferrante M."/>
            <person name="Fortunato A.E."/>
            <person name="Gloeckner G."/>
            <person name="Gruber A."/>
            <person name="Hipkin R."/>
            <person name="Janech M."/>
            <person name="Kroth P."/>
            <person name="Leese F."/>
            <person name="Lindquist E."/>
            <person name="Lyon B.R."/>
            <person name="Martin J."/>
            <person name="Mayer C."/>
            <person name="Parker M."/>
            <person name="Quesneville H."/>
            <person name="Raymond J."/>
            <person name="Uhlig C."/>
            <person name="Valentin K.U."/>
            <person name="Worden A.Z."/>
            <person name="Armbrust E.V."/>
            <person name="Bowler C."/>
            <person name="Green B."/>
            <person name="Moulton V."/>
            <person name="Van Oosterhout C."/>
            <person name="Grigoriev I."/>
        </authorList>
    </citation>
    <scope>NUCLEOTIDE SEQUENCE [LARGE SCALE GENOMIC DNA]</scope>
    <source>
        <strain evidence="2 3">CCMP1102</strain>
    </source>
</reference>
<feature type="compositionally biased region" description="Polar residues" evidence="1">
    <location>
        <begin position="303"/>
        <end position="324"/>
    </location>
</feature>
<dbReference type="AlphaFoldDB" id="A0A1E7FQ60"/>
<feature type="compositionally biased region" description="Basic and acidic residues" evidence="1">
    <location>
        <begin position="9"/>
        <end position="18"/>
    </location>
</feature>
<evidence type="ECO:0000313" key="3">
    <source>
        <dbReference type="Proteomes" id="UP000095751"/>
    </source>
</evidence>